<dbReference type="GO" id="GO:0006412">
    <property type="term" value="P:translation"/>
    <property type="evidence" value="ECO:0007669"/>
    <property type="project" value="InterPro"/>
</dbReference>
<evidence type="ECO:0000313" key="3">
    <source>
        <dbReference type="EMBL" id="KAJ1719233.1"/>
    </source>
</evidence>
<dbReference type="GO" id="GO:0005763">
    <property type="term" value="C:mitochondrial small ribosomal subunit"/>
    <property type="evidence" value="ECO:0007669"/>
    <property type="project" value="TreeGrafter"/>
</dbReference>
<evidence type="ECO:0008006" key="5">
    <source>
        <dbReference type="Google" id="ProtNLM"/>
    </source>
</evidence>
<dbReference type="Pfam" id="PF00318">
    <property type="entry name" value="Ribosomal_S2"/>
    <property type="match status" value="1"/>
</dbReference>
<dbReference type="PANTHER" id="PTHR12534">
    <property type="entry name" value="30S RIBOSOMAL PROTEIN S2 PROKARYOTIC AND ORGANELLAR"/>
    <property type="match status" value="1"/>
</dbReference>
<accession>A0A9W8CPL7</accession>
<keyword evidence="4" id="KW-1185">Reference proteome</keyword>
<dbReference type="CDD" id="cd01425">
    <property type="entry name" value="RPS2"/>
    <property type="match status" value="1"/>
</dbReference>
<evidence type="ECO:0000256" key="2">
    <source>
        <dbReference type="SAM" id="MobiDB-lite"/>
    </source>
</evidence>
<dbReference type="PRINTS" id="PR00395">
    <property type="entry name" value="RIBOSOMALS2"/>
</dbReference>
<proteinExistence type="inferred from homology"/>
<gene>
    <name evidence="3" type="ORF">LPJ53_005971</name>
</gene>
<dbReference type="InterPro" id="IPR001865">
    <property type="entry name" value="Ribosomal_uS2"/>
</dbReference>
<organism evidence="3 4">
    <name type="scientific">Coemansia erecta</name>
    <dbReference type="NCBI Taxonomy" id="147472"/>
    <lineage>
        <taxon>Eukaryota</taxon>
        <taxon>Fungi</taxon>
        <taxon>Fungi incertae sedis</taxon>
        <taxon>Zoopagomycota</taxon>
        <taxon>Kickxellomycotina</taxon>
        <taxon>Kickxellomycetes</taxon>
        <taxon>Kickxellales</taxon>
        <taxon>Kickxellaceae</taxon>
        <taxon>Coemansia</taxon>
    </lineage>
</organism>
<dbReference type="InterPro" id="IPR023591">
    <property type="entry name" value="Ribosomal_uS2_flav_dom_sf"/>
</dbReference>
<dbReference type="GO" id="GO:0003735">
    <property type="term" value="F:structural constituent of ribosome"/>
    <property type="evidence" value="ECO:0007669"/>
    <property type="project" value="InterPro"/>
</dbReference>
<dbReference type="HAMAP" id="MF_00291_B">
    <property type="entry name" value="Ribosomal_uS2_B"/>
    <property type="match status" value="1"/>
</dbReference>
<feature type="compositionally biased region" description="Low complexity" evidence="2">
    <location>
        <begin position="22"/>
        <end position="31"/>
    </location>
</feature>
<dbReference type="Proteomes" id="UP001149813">
    <property type="component" value="Unassembled WGS sequence"/>
</dbReference>
<dbReference type="SUPFAM" id="SSF52313">
    <property type="entry name" value="Ribosomal protein S2"/>
    <property type="match status" value="1"/>
</dbReference>
<dbReference type="EMBL" id="JANBOJ010000448">
    <property type="protein sequence ID" value="KAJ1719233.1"/>
    <property type="molecule type" value="Genomic_DNA"/>
</dbReference>
<name>A0A9W8CPL7_9FUNG</name>
<dbReference type="NCBIfam" id="TIGR01011">
    <property type="entry name" value="rpsB_bact"/>
    <property type="match status" value="1"/>
</dbReference>
<dbReference type="AlphaFoldDB" id="A0A9W8CPL7"/>
<dbReference type="Gene3D" id="3.40.50.10490">
    <property type="entry name" value="Glucose-6-phosphate isomerase like protein, domain 1"/>
    <property type="match status" value="1"/>
</dbReference>
<sequence>MFGRSFRVLAHSARPLRQLSTEAAGAATPAASAPPPPPPAQLTTPMPEVSVREFGKPPRRTKKYAAQDAQRIRQHLARLRPRLQQTGSVQTDLVRPSEMLDHESSQLTLEAMMAAGMHLGHCTSLWNPMNLRYILGEREGIHVINLEETLAAVRRAAHFVRSVAYEGGLILFVGSRKEHRQMAVDAALHAEQYFITGKWLPGTLTNPKPLLGKHVTYTEDVWDVEEARELAEQQQERLLVQRAEDAVQQQGKRRFKGASGQQRFMKMVEEEKERASREADSLHTYKPDLIIALNPLECQTMLAECRLAHVPTVGIVDTNCDPRAVSYPVPCNDDSVRAVSMVAGVLARAAKDGLELRRERLKKAVDEHYRNASENAAANALDKQYGAAGEERE</sequence>
<comment type="caution">
    <text evidence="3">The sequence shown here is derived from an EMBL/GenBank/DDBJ whole genome shotgun (WGS) entry which is preliminary data.</text>
</comment>
<feature type="region of interest" description="Disordered" evidence="2">
    <location>
        <begin position="22"/>
        <end position="45"/>
    </location>
</feature>
<evidence type="ECO:0000256" key="1">
    <source>
        <dbReference type="ARBA" id="ARBA00006242"/>
    </source>
</evidence>
<dbReference type="OrthoDB" id="2320368at2759"/>
<dbReference type="PANTHER" id="PTHR12534:SF0">
    <property type="entry name" value="SMALL RIBOSOMAL SUBUNIT PROTEIN US2M"/>
    <property type="match status" value="1"/>
</dbReference>
<evidence type="ECO:0000313" key="4">
    <source>
        <dbReference type="Proteomes" id="UP001149813"/>
    </source>
</evidence>
<reference evidence="3" key="1">
    <citation type="submission" date="2022-07" db="EMBL/GenBank/DDBJ databases">
        <title>Phylogenomic reconstructions and comparative analyses of Kickxellomycotina fungi.</title>
        <authorList>
            <person name="Reynolds N.K."/>
            <person name="Stajich J.E."/>
            <person name="Barry K."/>
            <person name="Grigoriev I.V."/>
            <person name="Crous P."/>
            <person name="Smith M.E."/>
        </authorList>
    </citation>
    <scope>NUCLEOTIDE SEQUENCE</scope>
    <source>
        <strain evidence="3">NBRC 32514</strain>
    </source>
</reference>
<dbReference type="InterPro" id="IPR005706">
    <property type="entry name" value="Ribosomal_uS2_bac/mit/plastid"/>
</dbReference>
<protein>
    <recommendedName>
        <fullName evidence="5">Ribosomal protein S2</fullName>
    </recommendedName>
</protein>
<comment type="similarity">
    <text evidence="1">Belongs to the universal ribosomal protein uS2 family.</text>
</comment>